<dbReference type="Proteomes" id="UP000019384">
    <property type="component" value="Unassembled WGS sequence"/>
</dbReference>
<feature type="transmembrane region" description="Helical" evidence="1">
    <location>
        <begin position="23"/>
        <end position="41"/>
    </location>
</feature>
<dbReference type="STRING" id="1382522.W6MXQ0"/>
<dbReference type="InterPro" id="IPR010255">
    <property type="entry name" value="Haem_peroxidase_sf"/>
</dbReference>
<evidence type="ECO:0000313" key="2">
    <source>
        <dbReference type="EMBL" id="CDK29275.1"/>
    </source>
</evidence>
<dbReference type="AlphaFoldDB" id="W6MXQ0"/>
<dbReference type="EMBL" id="HG793130">
    <property type="protein sequence ID" value="CDK29275.1"/>
    <property type="molecule type" value="Genomic_DNA"/>
</dbReference>
<keyword evidence="3" id="KW-1185">Reference proteome</keyword>
<gene>
    <name evidence="2" type="ORF">KUCA_T00005263001</name>
</gene>
<sequence>MASVSELYQATATRFSVAGRVLYIPYVLFRIFLQWVHLTFLDTRTTIRHRASVLMASIFMAENDSKSLSEALDSTRYQNRLASTNLTRPVDEEIRYIFDPIENIIDIPRLASIVWLRTDYYYDRYVVHALFCFLHRFVGTRTPYLYRPSWISKPTSRNSPAQQADFEELDFQPREYCLNSMSRKTDSPGVSNFVSPAIRDRESRVASKSEQGSFANACPYITTQEPLLNFEKISSSYMSPEKPYKPISQEGHSSGASRTKKKLKIRFKRVVDVPVLSVTDYQSVRHAIEKLLDQPGYDDGSIGPNLVRFGWHCCATYDKRDGTGGSNGGTMRYL</sequence>
<name>W6MXQ0_9ASCO</name>
<reference evidence="2" key="1">
    <citation type="submission" date="2013-12" db="EMBL/GenBank/DDBJ databases">
        <authorList>
            <person name="Genoscope - CEA"/>
        </authorList>
    </citation>
    <scope>NUCLEOTIDE SEQUENCE</scope>
    <source>
        <strain evidence="2">CBS 1993</strain>
    </source>
</reference>
<reference evidence="2" key="2">
    <citation type="submission" date="2014-02" db="EMBL/GenBank/DDBJ databases">
        <title>Complete DNA sequence of /Kuraishia capsulata/ illustrates novel genomic features among budding yeasts (/Saccharomycotina/).</title>
        <authorList>
            <person name="Morales L."/>
            <person name="Noel B."/>
            <person name="Porcel B."/>
            <person name="Marcet-Houben M."/>
            <person name="Hullo M-F."/>
            <person name="Sacerdot C."/>
            <person name="Tekaia F."/>
            <person name="Leh-Louis V."/>
            <person name="Despons L."/>
            <person name="Khanna V."/>
            <person name="Aury J-M."/>
            <person name="Barbe V."/>
            <person name="Couloux A."/>
            <person name="Labadie K."/>
            <person name="Pelletier E."/>
            <person name="Souciet J-L."/>
            <person name="Boekhout T."/>
            <person name="Gabaldon T."/>
            <person name="Wincker P."/>
            <person name="Dujon B."/>
        </authorList>
    </citation>
    <scope>NUCLEOTIDE SEQUENCE</scope>
    <source>
        <strain evidence="2">CBS 1993</strain>
    </source>
</reference>
<dbReference type="GeneID" id="34522650"/>
<protein>
    <submittedName>
        <fullName evidence="2">Uncharacterized protein</fullName>
    </submittedName>
</protein>
<dbReference type="Gene3D" id="1.10.520.10">
    <property type="match status" value="1"/>
</dbReference>
<keyword evidence="1" id="KW-0472">Membrane</keyword>
<keyword evidence="1" id="KW-0812">Transmembrane</keyword>
<dbReference type="GO" id="GO:0004601">
    <property type="term" value="F:peroxidase activity"/>
    <property type="evidence" value="ECO:0007669"/>
    <property type="project" value="InterPro"/>
</dbReference>
<evidence type="ECO:0000256" key="1">
    <source>
        <dbReference type="SAM" id="Phobius"/>
    </source>
</evidence>
<dbReference type="SUPFAM" id="SSF48113">
    <property type="entry name" value="Heme-dependent peroxidases"/>
    <property type="match status" value="1"/>
</dbReference>
<dbReference type="GO" id="GO:0020037">
    <property type="term" value="F:heme binding"/>
    <property type="evidence" value="ECO:0007669"/>
    <property type="project" value="InterPro"/>
</dbReference>
<proteinExistence type="predicted"/>
<keyword evidence="1" id="KW-1133">Transmembrane helix</keyword>
<evidence type="ECO:0000313" key="3">
    <source>
        <dbReference type="Proteomes" id="UP000019384"/>
    </source>
</evidence>
<dbReference type="RefSeq" id="XP_022461262.1">
    <property type="nucleotide sequence ID" value="XM_022600440.1"/>
</dbReference>
<dbReference type="HOGENOM" id="CLU_831747_0_0_1"/>
<organism evidence="2 3">
    <name type="scientific">Kuraishia capsulata CBS 1993</name>
    <dbReference type="NCBI Taxonomy" id="1382522"/>
    <lineage>
        <taxon>Eukaryota</taxon>
        <taxon>Fungi</taxon>
        <taxon>Dikarya</taxon>
        <taxon>Ascomycota</taxon>
        <taxon>Saccharomycotina</taxon>
        <taxon>Pichiomycetes</taxon>
        <taxon>Pichiales</taxon>
        <taxon>Pichiaceae</taxon>
        <taxon>Kuraishia</taxon>
    </lineage>
</organism>
<dbReference type="OrthoDB" id="2859658at2759"/>
<accession>W6MXQ0</accession>
<dbReference type="GO" id="GO:0006979">
    <property type="term" value="P:response to oxidative stress"/>
    <property type="evidence" value="ECO:0007669"/>
    <property type="project" value="InterPro"/>
</dbReference>